<protein>
    <submittedName>
        <fullName evidence="1">Uncharacterized protein</fullName>
    </submittedName>
</protein>
<dbReference type="OMA" id="HKAKFPQ"/>
<keyword evidence="2" id="KW-1185">Reference proteome</keyword>
<dbReference type="AlphaFoldDB" id="A0A8S1LY66"/>
<comment type="caution">
    <text evidence="1">The sequence shown here is derived from an EMBL/GenBank/DDBJ whole genome shotgun (WGS) entry which is preliminary data.</text>
</comment>
<name>A0A8S1LY66_PARPR</name>
<dbReference type="Proteomes" id="UP000688137">
    <property type="component" value="Unassembled WGS sequence"/>
</dbReference>
<organism evidence="1 2">
    <name type="scientific">Paramecium primaurelia</name>
    <dbReference type="NCBI Taxonomy" id="5886"/>
    <lineage>
        <taxon>Eukaryota</taxon>
        <taxon>Sar</taxon>
        <taxon>Alveolata</taxon>
        <taxon>Ciliophora</taxon>
        <taxon>Intramacronucleata</taxon>
        <taxon>Oligohymenophorea</taxon>
        <taxon>Peniculida</taxon>
        <taxon>Parameciidae</taxon>
        <taxon>Paramecium</taxon>
    </lineage>
</organism>
<dbReference type="EMBL" id="CAJJDM010000045">
    <property type="protein sequence ID" value="CAD8070473.1"/>
    <property type="molecule type" value="Genomic_DNA"/>
</dbReference>
<gene>
    <name evidence="1" type="ORF">PPRIM_AZ9-3.1.T0450274</name>
</gene>
<reference evidence="1" key="1">
    <citation type="submission" date="2021-01" db="EMBL/GenBank/DDBJ databases">
        <authorList>
            <consortium name="Genoscope - CEA"/>
            <person name="William W."/>
        </authorList>
    </citation>
    <scope>NUCLEOTIDE SEQUENCE</scope>
</reference>
<proteinExistence type="predicted"/>
<evidence type="ECO:0000313" key="2">
    <source>
        <dbReference type="Proteomes" id="UP000688137"/>
    </source>
</evidence>
<accession>A0A8S1LY66</accession>
<evidence type="ECO:0000313" key="1">
    <source>
        <dbReference type="EMBL" id="CAD8070473.1"/>
    </source>
</evidence>
<sequence>MQVQKKSQQQSFAEYVKQITSQSVNRFQQTSTKQFRSTNLPQIFNEMDKSPYMLTSLHKAKFPQVSKMGKTSYLNYSSSEQKNFEDLASKFAKQLEQHTIRIDRDTPRINLMRFQLNIQKSKRHLFRKSPIPF</sequence>